<dbReference type="Pfam" id="PF07332">
    <property type="entry name" value="Phage_holin_3_6"/>
    <property type="match status" value="1"/>
</dbReference>
<keyword evidence="3" id="KW-1185">Reference proteome</keyword>
<name>A0ABW5ZSQ1_9FLAO</name>
<comment type="caution">
    <text evidence="2">The sequence shown here is derived from an EMBL/GenBank/DDBJ whole genome shotgun (WGS) entry which is preliminary data.</text>
</comment>
<proteinExistence type="predicted"/>
<dbReference type="RefSeq" id="WP_194508047.1">
    <property type="nucleotide sequence ID" value="NZ_JADILU010000004.1"/>
</dbReference>
<evidence type="ECO:0000313" key="3">
    <source>
        <dbReference type="Proteomes" id="UP001597548"/>
    </source>
</evidence>
<organism evidence="2 3">
    <name type="scientific">Psychroserpens luteus</name>
    <dbReference type="NCBI Taxonomy" id="1434066"/>
    <lineage>
        <taxon>Bacteria</taxon>
        <taxon>Pseudomonadati</taxon>
        <taxon>Bacteroidota</taxon>
        <taxon>Flavobacteriia</taxon>
        <taxon>Flavobacteriales</taxon>
        <taxon>Flavobacteriaceae</taxon>
        <taxon>Psychroserpens</taxon>
    </lineage>
</organism>
<feature type="transmembrane region" description="Helical" evidence="1">
    <location>
        <begin position="78"/>
        <end position="97"/>
    </location>
</feature>
<dbReference type="InterPro" id="IPR009937">
    <property type="entry name" value="Phage_holin_3_6"/>
</dbReference>
<dbReference type="Proteomes" id="UP001597548">
    <property type="component" value="Unassembled WGS sequence"/>
</dbReference>
<keyword evidence="1" id="KW-0472">Membrane</keyword>
<evidence type="ECO:0000256" key="1">
    <source>
        <dbReference type="SAM" id="Phobius"/>
    </source>
</evidence>
<gene>
    <name evidence="2" type="ORF">ACFS29_10305</name>
</gene>
<reference evidence="3" key="1">
    <citation type="journal article" date="2019" name="Int. J. Syst. Evol. Microbiol.">
        <title>The Global Catalogue of Microorganisms (GCM) 10K type strain sequencing project: providing services to taxonomists for standard genome sequencing and annotation.</title>
        <authorList>
            <consortium name="The Broad Institute Genomics Platform"/>
            <consortium name="The Broad Institute Genome Sequencing Center for Infectious Disease"/>
            <person name="Wu L."/>
            <person name="Ma J."/>
        </authorList>
    </citation>
    <scope>NUCLEOTIDE SEQUENCE [LARGE SCALE GENOMIC DNA]</scope>
    <source>
        <strain evidence="3">KCTC 32514</strain>
    </source>
</reference>
<feature type="transmembrane region" description="Helical" evidence="1">
    <location>
        <begin position="39"/>
        <end position="66"/>
    </location>
</feature>
<keyword evidence="1" id="KW-0812">Transmembrane</keyword>
<dbReference type="EMBL" id="JBHUOS010000009">
    <property type="protein sequence ID" value="MFD2916033.1"/>
    <property type="molecule type" value="Genomic_DNA"/>
</dbReference>
<accession>A0ABW5ZSQ1</accession>
<keyword evidence="1" id="KW-1133">Transmembrane helix</keyword>
<sequence>MTVFESLNETTDKATDTAERYVKASKEYFKLKVFQQLTLILSLITKFAVIGVLLTLGFIFMAIAGAMALGEALENMPLGYLIVGFVFLIISLIVYYLRERINTKIISSVADKFFEE</sequence>
<protein>
    <submittedName>
        <fullName evidence="2">Phage holin family protein</fullName>
    </submittedName>
</protein>
<evidence type="ECO:0000313" key="2">
    <source>
        <dbReference type="EMBL" id="MFD2916033.1"/>
    </source>
</evidence>